<accession>A0A835PJ04</accession>
<evidence type="ECO:0000256" key="1">
    <source>
        <dbReference type="ARBA" id="ARBA00022860"/>
    </source>
</evidence>
<dbReference type="EMBL" id="JADCNL010000013">
    <property type="protein sequence ID" value="KAG0454776.1"/>
    <property type="molecule type" value="Genomic_DNA"/>
</dbReference>
<evidence type="ECO:0000256" key="2">
    <source>
        <dbReference type="ARBA" id="ARBA00024341"/>
    </source>
</evidence>
<dbReference type="OrthoDB" id="547031at2759"/>
<dbReference type="PANTHER" id="PTHR32295">
    <property type="entry name" value="IQ-DOMAIN 5-RELATED"/>
    <property type="match status" value="1"/>
</dbReference>
<dbReference type="PANTHER" id="PTHR32295:SF10">
    <property type="entry name" value="PROTEIN IQ-DOMAIN 25"/>
    <property type="match status" value="1"/>
</dbReference>
<keyword evidence="1" id="KW-0112">Calmodulin-binding</keyword>
<dbReference type="CDD" id="cd23767">
    <property type="entry name" value="IQCD"/>
    <property type="match status" value="1"/>
</dbReference>
<evidence type="ECO:0000259" key="5">
    <source>
        <dbReference type="Pfam" id="PF13178"/>
    </source>
</evidence>
<dbReference type="Proteomes" id="UP000636800">
    <property type="component" value="Chromosome 13"/>
</dbReference>
<dbReference type="Pfam" id="PF13178">
    <property type="entry name" value="DUF4005"/>
    <property type="match status" value="1"/>
</dbReference>
<gene>
    <name evidence="6" type="ORF">HPP92_024068</name>
</gene>
<organism evidence="6 7">
    <name type="scientific">Vanilla planifolia</name>
    <name type="common">Vanilla</name>
    <dbReference type="NCBI Taxonomy" id="51239"/>
    <lineage>
        <taxon>Eukaryota</taxon>
        <taxon>Viridiplantae</taxon>
        <taxon>Streptophyta</taxon>
        <taxon>Embryophyta</taxon>
        <taxon>Tracheophyta</taxon>
        <taxon>Spermatophyta</taxon>
        <taxon>Magnoliopsida</taxon>
        <taxon>Liliopsida</taxon>
        <taxon>Asparagales</taxon>
        <taxon>Orchidaceae</taxon>
        <taxon>Vanilloideae</taxon>
        <taxon>Vanilleae</taxon>
        <taxon>Vanilla</taxon>
    </lineage>
</organism>
<dbReference type="Pfam" id="PF00612">
    <property type="entry name" value="IQ"/>
    <property type="match status" value="2"/>
</dbReference>
<dbReference type="SMART" id="SM00015">
    <property type="entry name" value="IQ"/>
    <property type="match status" value="2"/>
</dbReference>
<dbReference type="Gene3D" id="1.20.5.190">
    <property type="match status" value="1"/>
</dbReference>
<evidence type="ECO:0000256" key="4">
    <source>
        <dbReference type="SAM" id="MobiDB-lite"/>
    </source>
</evidence>
<sequence length="395" mass="44155">MMGRAATWLRSLFRGKKESRDNGDRISSFADGGRREKKRWSFKSARASCEVAATALVGDGEAWHRSFYAVNEKDQRKHAMAAAAATVAAADAAVEAAQAAVAVVRLTSRGRSTMFEGLDHWLAALKIQRMFRGHLAKKALRALKALVKLQALVRGYLVRKQAAATFRSMKALIRAQAAVRAQKSRVLISRETEQESHSLNRRRHSASLASPKIIRIDSCRPKSRASRRVNSPLTDNSVEPFTNVVPSPLPYLFFDEQEGSFPANRIRLSYTAQSTPRCFAPQKPAKRDCGGGNGEPRRFLSPNHCPNHMTKTRSAEAKLRSQSAPKLRPETAGTKRRIPLCEVPIEQSRSSLSVPERRRMEELLDFKKAVVGRIDGSLDSRWAAEKDFILPRKWQ</sequence>
<comment type="similarity">
    <text evidence="2">Belongs to the IQD family.</text>
</comment>
<dbReference type="GO" id="GO:0005516">
    <property type="term" value="F:calmodulin binding"/>
    <property type="evidence" value="ECO:0007669"/>
    <property type="project" value="UniProtKB-KW"/>
</dbReference>
<evidence type="ECO:0000313" key="7">
    <source>
        <dbReference type="Proteomes" id="UP000636800"/>
    </source>
</evidence>
<comment type="subunit">
    <text evidence="3">Binds to multiple calmodulin (CaM) in the presence of Ca(2+) and CaM-like proteins.</text>
</comment>
<dbReference type="InterPro" id="IPR025064">
    <property type="entry name" value="DUF4005"/>
</dbReference>
<dbReference type="PROSITE" id="PS50096">
    <property type="entry name" value="IQ"/>
    <property type="match status" value="2"/>
</dbReference>
<feature type="domain" description="DUF4005" evidence="5">
    <location>
        <begin position="296"/>
        <end position="358"/>
    </location>
</feature>
<protein>
    <recommendedName>
        <fullName evidence="5">DUF4005 domain-containing protein</fullName>
    </recommendedName>
</protein>
<evidence type="ECO:0000256" key="3">
    <source>
        <dbReference type="ARBA" id="ARBA00024378"/>
    </source>
</evidence>
<feature type="region of interest" description="Disordered" evidence="4">
    <location>
        <begin position="279"/>
        <end position="332"/>
    </location>
</feature>
<dbReference type="AlphaFoldDB" id="A0A835PJ04"/>
<evidence type="ECO:0000313" key="6">
    <source>
        <dbReference type="EMBL" id="KAG0454776.1"/>
    </source>
</evidence>
<dbReference type="InterPro" id="IPR000048">
    <property type="entry name" value="IQ_motif_EF-hand-BS"/>
</dbReference>
<keyword evidence="7" id="KW-1185">Reference proteome</keyword>
<name>A0A835PJ04_VANPL</name>
<proteinExistence type="inferred from homology"/>
<comment type="caution">
    <text evidence="6">The sequence shown here is derived from an EMBL/GenBank/DDBJ whole genome shotgun (WGS) entry which is preliminary data.</text>
</comment>
<reference evidence="6 7" key="1">
    <citation type="journal article" date="2020" name="Nat. Food">
        <title>A phased Vanilla planifolia genome enables genetic improvement of flavour and production.</title>
        <authorList>
            <person name="Hasing T."/>
            <person name="Tang H."/>
            <person name="Brym M."/>
            <person name="Khazi F."/>
            <person name="Huang T."/>
            <person name="Chambers A.H."/>
        </authorList>
    </citation>
    <scope>NUCLEOTIDE SEQUENCE [LARGE SCALE GENOMIC DNA]</scope>
    <source>
        <tissue evidence="6">Leaf</tissue>
    </source>
</reference>